<dbReference type="EMBL" id="CP003788">
    <property type="protein sequence ID" value="AFR07942.1"/>
    <property type="molecule type" value="Genomic_DNA"/>
</dbReference>
<accession>J7LBR6</accession>
<organism evidence="1 2">
    <name type="scientific">Nocardiopsis alba (strain ATCC BAA-2165 / BE74)</name>
    <dbReference type="NCBI Taxonomy" id="1205910"/>
    <lineage>
        <taxon>Bacteria</taxon>
        <taxon>Bacillati</taxon>
        <taxon>Actinomycetota</taxon>
        <taxon>Actinomycetes</taxon>
        <taxon>Streptosporangiales</taxon>
        <taxon>Nocardiopsidaceae</taxon>
        <taxon>Nocardiopsis</taxon>
    </lineage>
</organism>
<sequence length="60" mass="6151">MATRGVATSGPRTLAQSEAALRGAALLPSGLPTRVFEGLMTGVSERLRAGAPVEHALPRP</sequence>
<name>J7LBR6_NOCAA</name>
<reference evidence="1 2" key="1">
    <citation type="journal article" date="2012" name="J. Bacteriol.">
        <title>Whole-Genome Sequence of Nocardiopsis alba Strain ATCC BAA-2165, Associated with Honeybees.</title>
        <authorList>
            <person name="Qiao J."/>
            <person name="Chen L."/>
            <person name="Li Y."/>
            <person name="Wang J."/>
            <person name="Zhang W."/>
            <person name="Chen S."/>
        </authorList>
    </citation>
    <scope>NUCLEOTIDE SEQUENCE [LARGE SCALE GENOMIC DNA]</scope>
    <source>
        <strain evidence="2">ATCC BAA-2165 / BE74</strain>
    </source>
</reference>
<reference evidence="2" key="2">
    <citation type="submission" date="2012-08" db="EMBL/GenBank/DDBJ databases">
        <title>Whole-genome sequence of Nocardiopsis alba strain ATCC BAA-2165 associated with honeybees.</title>
        <authorList>
            <person name="Qiao J."/>
            <person name="Chen L."/>
            <person name="Li Y."/>
            <person name="Wang J."/>
            <person name="Zhang W."/>
            <person name="Chen S."/>
        </authorList>
    </citation>
    <scope>NUCLEOTIDE SEQUENCE [LARGE SCALE GENOMIC DNA]</scope>
    <source>
        <strain evidence="2">ATCC BAA-2165 / BE74</strain>
    </source>
</reference>
<evidence type="ECO:0000313" key="2">
    <source>
        <dbReference type="Proteomes" id="UP000003779"/>
    </source>
</evidence>
<dbReference type="KEGG" id="nal:B005_4738"/>
<evidence type="ECO:0000313" key="1">
    <source>
        <dbReference type="EMBL" id="AFR07942.1"/>
    </source>
</evidence>
<dbReference type="AlphaFoldDB" id="J7LBR6"/>
<dbReference type="Proteomes" id="UP000003779">
    <property type="component" value="Chromosome"/>
</dbReference>
<dbReference type="PATRIC" id="fig|1205910.3.peg.4476"/>
<dbReference type="STRING" id="1205910.B005_4738"/>
<protein>
    <submittedName>
        <fullName evidence="1">Uncharacterized protein</fullName>
    </submittedName>
</protein>
<dbReference type="HOGENOM" id="CLU_2936957_0_0_11"/>
<proteinExistence type="predicted"/>
<gene>
    <name evidence="1" type="ordered locus">B005_4738</name>
</gene>